<evidence type="ECO:0000256" key="1">
    <source>
        <dbReference type="SAM" id="MobiDB-lite"/>
    </source>
</evidence>
<keyword evidence="3" id="KW-1185">Reference proteome</keyword>
<dbReference type="AlphaFoldDB" id="A0A0D2MBI3"/>
<dbReference type="KEGG" id="mng:MNEG_15272"/>
<dbReference type="EMBL" id="KK105400">
    <property type="protein sequence ID" value="KIY92690.1"/>
    <property type="molecule type" value="Genomic_DNA"/>
</dbReference>
<dbReference type="RefSeq" id="XP_013891710.1">
    <property type="nucleotide sequence ID" value="XM_014036256.1"/>
</dbReference>
<gene>
    <name evidence="2" type="ORF">MNEG_15272</name>
</gene>
<dbReference type="Proteomes" id="UP000054498">
    <property type="component" value="Unassembled WGS sequence"/>
</dbReference>
<sequence>MSAMGGCIAWRTSGSNRGPGLNLGGGGAELTPAALLPGCEAVGAAPEPLHSMPRPTLAPACFAAEGGNRGNFGRAPVVRPAPRAFSQGEARAQGLQVLQDKYEPGVVVLNSHR</sequence>
<feature type="region of interest" description="Disordered" evidence="1">
    <location>
        <begin position="1"/>
        <end position="20"/>
    </location>
</feature>
<proteinExistence type="predicted"/>
<organism evidence="2 3">
    <name type="scientific">Monoraphidium neglectum</name>
    <dbReference type="NCBI Taxonomy" id="145388"/>
    <lineage>
        <taxon>Eukaryota</taxon>
        <taxon>Viridiplantae</taxon>
        <taxon>Chlorophyta</taxon>
        <taxon>core chlorophytes</taxon>
        <taxon>Chlorophyceae</taxon>
        <taxon>CS clade</taxon>
        <taxon>Sphaeropleales</taxon>
        <taxon>Selenastraceae</taxon>
        <taxon>Monoraphidium</taxon>
    </lineage>
</organism>
<protein>
    <submittedName>
        <fullName evidence="2">Uncharacterized protein</fullName>
    </submittedName>
</protein>
<evidence type="ECO:0000313" key="3">
    <source>
        <dbReference type="Proteomes" id="UP000054498"/>
    </source>
</evidence>
<dbReference type="GeneID" id="25732917"/>
<evidence type="ECO:0000313" key="2">
    <source>
        <dbReference type="EMBL" id="KIY92690.1"/>
    </source>
</evidence>
<reference evidence="2 3" key="1">
    <citation type="journal article" date="2013" name="BMC Genomics">
        <title>Reconstruction of the lipid metabolism for the microalga Monoraphidium neglectum from its genome sequence reveals characteristics suitable for biofuel production.</title>
        <authorList>
            <person name="Bogen C."/>
            <person name="Al-Dilaimi A."/>
            <person name="Albersmeier A."/>
            <person name="Wichmann J."/>
            <person name="Grundmann M."/>
            <person name="Rupp O."/>
            <person name="Lauersen K.J."/>
            <person name="Blifernez-Klassen O."/>
            <person name="Kalinowski J."/>
            <person name="Goesmann A."/>
            <person name="Mussgnug J.H."/>
            <person name="Kruse O."/>
        </authorList>
    </citation>
    <scope>NUCLEOTIDE SEQUENCE [LARGE SCALE GENOMIC DNA]</scope>
    <source>
        <strain evidence="2 3">SAG 48.87</strain>
    </source>
</reference>
<name>A0A0D2MBI3_9CHLO</name>
<accession>A0A0D2MBI3</accession>